<dbReference type="AlphaFoldDB" id="A0A2I0V800"/>
<dbReference type="EMBL" id="KZ504105">
    <property type="protein sequence ID" value="PKU59533.1"/>
    <property type="molecule type" value="Genomic_DNA"/>
</dbReference>
<sequence length="124" mass="13735">MNNKVRSFNHRINSFILTSLGALRDTGTYYVRCMSFIADILEYEGGDEMHGYSSGNAQLISDRHEELRELIAACAAREALLRSRSMADCHSDFAGELRAAQSLILISGPTSYALAKRKPTLFSA</sequence>
<protein>
    <submittedName>
        <fullName evidence="1">Uncharacterized protein</fullName>
    </submittedName>
</protein>
<evidence type="ECO:0000313" key="1">
    <source>
        <dbReference type="EMBL" id="PKU59533.1"/>
    </source>
</evidence>
<keyword evidence="2" id="KW-1185">Reference proteome</keyword>
<name>A0A2I0V800_9ASPA</name>
<dbReference type="Proteomes" id="UP000233837">
    <property type="component" value="Unassembled WGS sequence"/>
</dbReference>
<accession>A0A2I0V800</accession>
<reference evidence="1 2" key="1">
    <citation type="journal article" date="2016" name="Sci. Rep.">
        <title>The Dendrobium catenatum Lindl. genome sequence provides insights into polysaccharide synthase, floral development and adaptive evolution.</title>
        <authorList>
            <person name="Zhang G.Q."/>
            <person name="Xu Q."/>
            <person name="Bian C."/>
            <person name="Tsai W.C."/>
            <person name="Yeh C.M."/>
            <person name="Liu K.W."/>
            <person name="Yoshida K."/>
            <person name="Zhang L.S."/>
            <person name="Chang S.B."/>
            <person name="Chen F."/>
            <person name="Shi Y."/>
            <person name="Su Y.Y."/>
            <person name="Zhang Y.Q."/>
            <person name="Chen L.J."/>
            <person name="Yin Y."/>
            <person name="Lin M."/>
            <person name="Huang H."/>
            <person name="Deng H."/>
            <person name="Wang Z.W."/>
            <person name="Zhu S.L."/>
            <person name="Zhao X."/>
            <person name="Deng C."/>
            <person name="Niu S.C."/>
            <person name="Huang J."/>
            <person name="Wang M."/>
            <person name="Liu G.H."/>
            <person name="Yang H.J."/>
            <person name="Xiao X.J."/>
            <person name="Hsiao Y.Y."/>
            <person name="Wu W.L."/>
            <person name="Chen Y.Y."/>
            <person name="Mitsuda N."/>
            <person name="Ohme-Takagi M."/>
            <person name="Luo Y.B."/>
            <person name="Van de Peer Y."/>
            <person name="Liu Z.J."/>
        </authorList>
    </citation>
    <scope>NUCLEOTIDE SEQUENCE [LARGE SCALE GENOMIC DNA]</scope>
    <source>
        <tissue evidence="1">The whole plant</tissue>
    </source>
</reference>
<organism evidence="1 2">
    <name type="scientific">Dendrobium catenatum</name>
    <dbReference type="NCBI Taxonomy" id="906689"/>
    <lineage>
        <taxon>Eukaryota</taxon>
        <taxon>Viridiplantae</taxon>
        <taxon>Streptophyta</taxon>
        <taxon>Embryophyta</taxon>
        <taxon>Tracheophyta</taxon>
        <taxon>Spermatophyta</taxon>
        <taxon>Magnoliopsida</taxon>
        <taxon>Liliopsida</taxon>
        <taxon>Asparagales</taxon>
        <taxon>Orchidaceae</taxon>
        <taxon>Epidendroideae</taxon>
        <taxon>Malaxideae</taxon>
        <taxon>Dendrobiinae</taxon>
        <taxon>Dendrobium</taxon>
    </lineage>
</organism>
<evidence type="ECO:0000313" key="2">
    <source>
        <dbReference type="Proteomes" id="UP000233837"/>
    </source>
</evidence>
<gene>
    <name evidence="1" type="ORF">MA16_Dca027175</name>
</gene>
<proteinExistence type="predicted"/>
<reference evidence="1 2" key="2">
    <citation type="journal article" date="2017" name="Nature">
        <title>The Apostasia genome and the evolution of orchids.</title>
        <authorList>
            <person name="Zhang G.Q."/>
            <person name="Liu K.W."/>
            <person name="Li Z."/>
            <person name="Lohaus R."/>
            <person name="Hsiao Y.Y."/>
            <person name="Niu S.C."/>
            <person name="Wang J.Y."/>
            <person name="Lin Y.C."/>
            <person name="Xu Q."/>
            <person name="Chen L.J."/>
            <person name="Yoshida K."/>
            <person name="Fujiwara S."/>
            <person name="Wang Z.W."/>
            <person name="Zhang Y.Q."/>
            <person name="Mitsuda N."/>
            <person name="Wang M."/>
            <person name="Liu G.H."/>
            <person name="Pecoraro L."/>
            <person name="Huang H.X."/>
            <person name="Xiao X.J."/>
            <person name="Lin M."/>
            <person name="Wu X.Y."/>
            <person name="Wu W.L."/>
            <person name="Chen Y.Y."/>
            <person name="Chang S.B."/>
            <person name="Sakamoto S."/>
            <person name="Ohme-Takagi M."/>
            <person name="Yagi M."/>
            <person name="Zeng S.J."/>
            <person name="Shen C.Y."/>
            <person name="Yeh C.M."/>
            <person name="Luo Y.B."/>
            <person name="Tsai W.C."/>
            <person name="Van de Peer Y."/>
            <person name="Liu Z.J."/>
        </authorList>
    </citation>
    <scope>NUCLEOTIDE SEQUENCE [LARGE SCALE GENOMIC DNA]</scope>
    <source>
        <tissue evidence="1">The whole plant</tissue>
    </source>
</reference>